<comment type="caution">
    <text evidence="3">The sequence shown here is derived from an EMBL/GenBank/DDBJ whole genome shotgun (WGS) entry which is preliminary data.</text>
</comment>
<name>A0A8S9ZTT3_9BILA</name>
<reference evidence="3" key="1">
    <citation type="journal article" date="2020" name="Ecol. Evol.">
        <title>Genome structure and content of the rice root-knot nematode (Meloidogyne graminicola).</title>
        <authorList>
            <person name="Phan N.T."/>
            <person name="Danchin E.G.J."/>
            <person name="Klopp C."/>
            <person name="Perfus-Barbeoch L."/>
            <person name="Kozlowski D.K."/>
            <person name="Koutsovoulos G.D."/>
            <person name="Lopez-Roques C."/>
            <person name="Bouchez O."/>
            <person name="Zahm M."/>
            <person name="Besnard G."/>
            <person name="Bellafiore S."/>
        </authorList>
    </citation>
    <scope>NUCLEOTIDE SEQUENCE</scope>
    <source>
        <strain evidence="3">VN-18</strain>
    </source>
</reference>
<accession>A0A8S9ZTT3</accession>
<evidence type="ECO:0000256" key="1">
    <source>
        <dbReference type="SAM" id="Phobius"/>
    </source>
</evidence>
<feature type="domain" description="F-box" evidence="2">
    <location>
        <begin position="53"/>
        <end position="100"/>
    </location>
</feature>
<keyword evidence="4" id="KW-1185">Reference proteome</keyword>
<evidence type="ECO:0000259" key="2">
    <source>
        <dbReference type="PROSITE" id="PS50181"/>
    </source>
</evidence>
<keyword evidence="1" id="KW-1133">Transmembrane helix</keyword>
<dbReference type="EMBL" id="JABEBT010000027">
    <property type="protein sequence ID" value="KAF7636676.1"/>
    <property type="molecule type" value="Genomic_DNA"/>
</dbReference>
<organism evidence="3 4">
    <name type="scientific">Meloidogyne graminicola</name>
    <dbReference type="NCBI Taxonomy" id="189291"/>
    <lineage>
        <taxon>Eukaryota</taxon>
        <taxon>Metazoa</taxon>
        <taxon>Ecdysozoa</taxon>
        <taxon>Nematoda</taxon>
        <taxon>Chromadorea</taxon>
        <taxon>Rhabditida</taxon>
        <taxon>Tylenchina</taxon>
        <taxon>Tylenchomorpha</taxon>
        <taxon>Tylenchoidea</taxon>
        <taxon>Meloidogynidae</taxon>
        <taxon>Meloidogyninae</taxon>
        <taxon>Meloidogyne</taxon>
    </lineage>
</organism>
<sequence length="265" mass="31988">MGNLFSKFKKFKNRKITLKVEIETIDKNVEVNEKVENEEIEIIDKDEVENNNIKTIEYLPVEMQLLIIKNLERKELLEMERTNQYFHALINNYNLTLKKFKSIDFRCSAIFEHSPSFDKCYEMKTLSEDFPMEFFREKWKSLVDKNIPVFLTKFPNALFQPCIVFDEELPEEKVLKLPLYPDRLLKFQFVRYWIKNLFVCDFDMICFTDHIFNPEMIKLLFNSEEISQMKFKCNIAIFYLIKILMFGTLLLIFWVLETVFGYVMI</sequence>
<gene>
    <name evidence="3" type="ORF">Mgra_00003855</name>
</gene>
<dbReference type="InterPro" id="IPR036047">
    <property type="entry name" value="F-box-like_dom_sf"/>
</dbReference>
<dbReference type="AlphaFoldDB" id="A0A8S9ZTT3"/>
<dbReference type="Proteomes" id="UP000605970">
    <property type="component" value="Unassembled WGS sequence"/>
</dbReference>
<dbReference type="PROSITE" id="PS50181">
    <property type="entry name" value="FBOX"/>
    <property type="match status" value="1"/>
</dbReference>
<protein>
    <submittedName>
        <fullName evidence="3">F-box domain-containing protein</fullName>
    </submittedName>
</protein>
<evidence type="ECO:0000313" key="3">
    <source>
        <dbReference type="EMBL" id="KAF7636676.1"/>
    </source>
</evidence>
<feature type="transmembrane region" description="Helical" evidence="1">
    <location>
        <begin position="236"/>
        <end position="256"/>
    </location>
</feature>
<evidence type="ECO:0000313" key="4">
    <source>
        <dbReference type="Proteomes" id="UP000605970"/>
    </source>
</evidence>
<dbReference type="OrthoDB" id="435188at2759"/>
<dbReference type="InterPro" id="IPR001810">
    <property type="entry name" value="F-box_dom"/>
</dbReference>
<dbReference type="SUPFAM" id="SSF81383">
    <property type="entry name" value="F-box domain"/>
    <property type="match status" value="1"/>
</dbReference>
<keyword evidence="1" id="KW-0472">Membrane</keyword>
<keyword evidence="1" id="KW-0812">Transmembrane</keyword>
<proteinExistence type="predicted"/>